<comment type="subcellular location">
    <subcellularLocation>
        <location evidence="1">Cell envelope</location>
    </subcellularLocation>
</comment>
<evidence type="ECO:0000256" key="5">
    <source>
        <dbReference type="ARBA" id="ARBA00022729"/>
    </source>
</evidence>
<dbReference type="PANTHER" id="PTHR42953:SF1">
    <property type="entry name" value="METAL-BINDING PROTEIN HI_0362-RELATED"/>
    <property type="match status" value="1"/>
</dbReference>
<organism evidence="7">
    <name type="scientific">uncultured Thermomicrobiales bacterium</name>
    <dbReference type="NCBI Taxonomy" id="1645740"/>
    <lineage>
        <taxon>Bacteria</taxon>
        <taxon>Pseudomonadati</taxon>
        <taxon>Thermomicrobiota</taxon>
        <taxon>Thermomicrobia</taxon>
        <taxon>Thermomicrobiales</taxon>
        <taxon>environmental samples</taxon>
    </lineage>
</organism>
<dbReference type="EMBL" id="CADCWL010000044">
    <property type="protein sequence ID" value="CAA9554349.1"/>
    <property type="molecule type" value="Genomic_DNA"/>
</dbReference>
<name>A0A6J4URH0_9BACT</name>
<keyword evidence="4" id="KW-0479">Metal-binding</keyword>
<dbReference type="PRINTS" id="PR00691">
    <property type="entry name" value="ADHESINB"/>
</dbReference>
<reference evidence="7" key="1">
    <citation type="submission" date="2020-02" db="EMBL/GenBank/DDBJ databases">
        <authorList>
            <person name="Meier V. D."/>
        </authorList>
    </citation>
    <scope>NUCLEOTIDE SEQUENCE</scope>
    <source>
        <strain evidence="7">AVDCRST_MAG19</strain>
    </source>
</reference>
<accession>A0A6J4URH0</accession>
<dbReference type="GO" id="GO:0030313">
    <property type="term" value="C:cell envelope"/>
    <property type="evidence" value="ECO:0007669"/>
    <property type="project" value="UniProtKB-SubCell"/>
</dbReference>
<dbReference type="GO" id="GO:0046872">
    <property type="term" value="F:metal ion binding"/>
    <property type="evidence" value="ECO:0007669"/>
    <property type="project" value="UniProtKB-KW"/>
</dbReference>
<dbReference type="InterPro" id="IPR050492">
    <property type="entry name" value="Bact_metal-bind_prot9"/>
</dbReference>
<evidence type="ECO:0000256" key="4">
    <source>
        <dbReference type="ARBA" id="ARBA00022723"/>
    </source>
</evidence>
<dbReference type="GO" id="GO:0030001">
    <property type="term" value="P:metal ion transport"/>
    <property type="evidence" value="ECO:0007669"/>
    <property type="project" value="InterPro"/>
</dbReference>
<sequence length="331" mass="35025">MANRGTRNVGLVVVIAVAAAVAVAMLLSALFGSGLPTIGAQEGGERLRVTTTTGMIADLAANIGGDRVEATALMGPGVDPHLYKPSAGDVGKLEEADLILYNGLELEGRMTDILVQVARSGRPTVAVAESIPEEELREPPEFAGRFDPHVWFDVTLWKLAAQRVMEGLTEAEPASEALFQANLDAYLPQLDELDRYVRDEVARIPEGQRVLITAHDAFGYFGAQYGMEVRGLQGTSTASEASAGDVQALAELIAERRLPAIFVESSVPQATIEAVREAVRSRGFEVVIGGSLFSDAMGETGTPQGTYLGMVRHNVDTIVTALTAPPVAAAP</sequence>
<dbReference type="AlphaFoldDB" id="A0A6J4URH0"/>
<evidence type="ECO:0000256" key="3">
    <source>
        <dbReference type="ARBA" id="ARBA00022448"/>
    </source>
</evidence>
<evidence type="ECO:0000256" key="1">
    <source>
        <dbReference type="ARBA" id="ARBA00004196"/>
    </source>
</evidence>
<keyword evidence="5" id="KW-0732">Signal</keyword>
<dbReference type="Gene3D" id="3.40.50.1980">
    <property type="entry name" value="Nitrogenase molybdenum iron protein domain"/>
    <property type="match status" value="2"/>
</dbReference>
<evidence type="ECO:0000313" key="7">
    <source>
        <dbReference type="EMBL" id="CAA9554349.1"/>
    </source>
</evidence>
<evidence type="ECO:0000256" key="6">
    <source>
        <dbReference type="RuleBase" id="RU003512"/>
    </source>
</evidence>
<protein>
    <submittedName>
        <fullName evidence="7">Manganese ABC transporter, periplasmic-binding protein SitA</fullName>
    </submittedName>
</protein>
<dbReference type="InterPro" id="IPR006129">
    <property type="entry name" value="AdhesinB"/>
</dbReference>
<evidence type="ECO:0000256" key="2">
    <source>
        <dbReference type="ARBA" id="ARBA00011028"/>
    </source>
</evidence>
<keyword evidence="3 6" id="KW-0813">Transport</keyword>
<dbReference type="InterPro" id="IPR006128">
    <property type="entry name" value="Lipoprotein_PsaA-like"/>
</dbReference>
<proteinExistence type="inferred from homology"/>
<dbReference type="PANTHER" id="PTHR42953">
    <property type="entry name" value="HIGH-AFFINITY ZINC UPTAKE SYSTEM PROTEIN ZNUA-RELATED"/>
    <property type="match status" value="1"/>
</dbReference>
<dbReference type="GO" id="GO:0007155">
    <property type="term" value="P:cell adhesion"/>
    <property type="evidence" value="ECO:0007669"/>
    <property type="project" value="InterPro"/>
</dbReference>
<gene>
    <name evidence="7" type="ORF">AVDCRST_MAG19-1093</name>
</gene>
<dbReference type="Pfam" id="PF01297">
    <property type="entry name" value="ZnuA"/>
    <property type="match status" value="1"/>
</dbReference>
<comment type="similarity">
    <text evidence="2 6">Belongs to the bacterial solute-binding protein 9 family.</text>
</comment>
<dbReference type="SUPFAM" id="SSF53807">
    <property type="entry name" value="Helical backbone' metal receptor"/>
    <property type="match status" value="1"/>
</dbReference>
<dbReference type="InterPro" id="IPR006127">
    <property type="entry name" value="ZnuA-like"/>
</dbReference>
<dbReference type="PRINTS" id="PR00690">
    <property type="entry name" value="ADHESNFAMILY"/>
</dbReference>